<dbReference type="STRING" id="92696.A0A4R0RDK3"/>
<feature type="compositionally biased region" description="Low complexity" evidence="1">
    <location>
        <begin position="7"/>
        <end position="16"/>
    </location>
</feature>
<sequence>MAPAAPPLSRRPASAAGSIPVKRELRRKSSSSTEQSEVSSPRPMHRRTRTLSPSSAKPLAITPRNEVEASPSTVPRRLSSSSSASASVNSAPPSRPRSRRSARSLSSSSASPGALAKEDPFRPPLSFSSHYASYDQSSSHEAAPPILKPQRAERSGEPRKRRRSSEAKAPSDHTTKSPQRPGSSTSAWHWYYKDPTGKVHGPWKYKLMHAWYVDSHLPPDLLVRRGGQSEYVPLRQLRMTAGSSRPFYPPELPSPSISAPASDPPSHAPDLGSAETLVDSPQPASASASKAKASRDSVRRASVSNVQDPPRFIEYDHRVYLCLWTCEDEVSPNTSTSPSGSKKGLKRYSSAVQKGARSVARWIGLHD</sequence>
<evidence type="ECO:0000256" key="1">
    <source>
        <dbReference type="SAM" id="MobiDB-lite"/>
    </source>
</evidence>
<dbReference type="AlphaFoldDB" id="A0A4R0RDK3"/>
<dbReference type="PROSITE" id="PS50829">
    <property type="entry name" value="GYF"/>
    <property type="match status" value="1"/>
</dbReference>
<proteinExistence type="predicted"/>
<dbReference type="OrthoDB" id="2908607at2759"/>
<accession>A0A4R0RDK3</accession>
<organism evidence="3 4">
    <name type="scientific">Steccherinum ochraceum</name>
    <dbReference type="NCBI Taxonomy" id="92696"/>
    <lineage>
        <taxon>Eukaryota</taxon>
        <taxon>Fungi</taxon>
        <taxon>Dikarya</taxon>
        <taxon>Basidiomycota</taxon>
        <taxon>Agaricomycotina</taxon>
        <taxon>Agaricomycetes</taxon>
        <taxon>Polyporales</taxon>
        <taxon>Steccherinaceae</taxon>
        <taxon>Steccherinum</taxon>
    </lineage>
</organism>
<protein>
    <recommendedName>
        <fullName evidence="2">GYF domain-containing protein</fullName>
    </recommendedName>
</protein>
<dbReference type="EMBL" id="RWJN01000147">
    <property type="protein sequence ID" value="TCD66171.1"/>
    <property type="molecule type" value="Genomic_DNA"/>
</dbReference>
<feature type="compositionally biased region" description="Low complexity" evidence="1">
    <location>
        <begin position="70"/>
        <end position="92"/>
    </location>
</feature>
<gene>
    <name evidence="3" type="ORF">EIP91_001725</name>
</gene>
<dbReference type="InterPro" id="IPR035445">
    <property type="entry name" value="GYF-like_dom_sf"/>
</dbReference>
<feature type="compositionally biased region" description="Polar residues" evidence="1">
    <location>
        <begin position="176"/>
        <end position="187"/>
    </location>
</feature>
<feature type="compositionally biased region" description="Low complexity" evidence="1">
    <location>
        <begin position="126"/>
        <end position="140"/>
    </location>
</feature>
<evidence type="ECO:0000313" key="3">
    <source>
        <dbReference type="EMBL" id="TCD66171.1"/>
    </source>
</evidence>
<feature type="domain" description="GYF" evidence="2">
    <location>
        <begin position="187"/>
        <end position="235"/>
    </location>
</feature>
<comment type="caution">
    <text evidence="3">The sequence shown here is derived from an EMBL/GenBank/DDBJ whole genome shotgun (WGS) entry which is preliminary data.</text>
</comment>
<reference evidence="3 4" key="1">
    <citation type="submission" date="2018-11" db="EMBL/GenBank/DDBJ databases">
        <title>Genome assembly of Steccherinum ochraceum LE-BIN_3174, the white-rot fungus of the Steccherinaceae family (The Residual Polyporoid clade, Polyporales, Basidiomycota).</title>
        <authorList>
            <person name="Fedorova T.V."/>
            <person name="Glazunova O.A."/>
            <person name="Landesman E.O."/>
            <person name="Moiseenko K.V."/>
            <person name="Psurtseva N.V."/>
            <person name="Savinova O.S."/>
            <person name="Shakhova N.V."/>
            <person name="Tyazhelova T.V."/>
            <person name="Vasina D.V."/>
        </authorList>
    </citation>
    <scope>NUCLEOTIDE SEQUENCE [LARGE SCALE GENOMIC DNA]</scope>
    <source>
        <strain evidence="3 4">LE-BIN_3174</strain>
    </source>
</reference>
<feature type="compositionally biased region" description="Low complexity" evidence="1">
    <location>
        <begin position="30"/>
        <end position="40"/>
    </location>
</feature>
<keyword evidence="4" id="KW-1185">Reference proteome</keyword>
<feature type="region of interest" description="Disordered" evidence="1">
    <location>
        <begin position="329"/>
        <end position="350"/>
    </location>
</feature>
<name>A0A4R0RDK3_9APHY</name>
<evidence type="ECO:0000313" key="4">
    <source>
        <dbReference type="Proteomes" id="UP000292702"/>
    </source>
</evidence>
<feature type="region of interest" description="Disordered" evidence="1">
    <location>
        <begin position="242"/>
        <end position="306"/>
    </location>
</feature>
<feature type="region of interest" description="Disordered" evidence="1">
    <location>
        <begin position="1"/>
        <end position="190"/>
    </location>
</feature>
<dbReference type="Proteomes" id="UP000292702">
    <property type="component" value="Unassembled WGS sequence"/>
</dbReference>
<dbReference type="SMART" id="SM00444">
    <property type="entry name" value="GYF"/>
    <property type="match status" value="1"/>
</dbReference>
<feature type="compositionally biased region" description="Low complexity" evidence="1">
    <location>
        <begin position="103"/>
        <end position="115"/>
    </location>
</feature>
<feature type="compositionally biased region" description="Polar residues" evidence="1">
    <location>
        <begin position="331"/>
        <end position="340"/>
    </location>
</feature>
<feature type="compositionally biased region" description="Basic and acidic residues" evidence="1">
    <location>
        <begin position="150"/>
        <end position="175"/>
    </location>
</feature>
<dbReference type="InterPro" id="IPR003169">
    <property type="entry name" value="GYF"/>
</dbReference>
<dbReference type="SUPFAM" id="SSF55277">
    <property type="entry name" value="GYF domain"/>
    <property type="match status" value="1"/>
</dbReference>
<dbReference type="Pfam" id="PF02213">
    <property type="entry name" value="GYF"/>
    <property type="match status" value="1"/>
</dbReference>
<evidence type="ECO:0000259" key="2">
    <source>
        <dbReference type="PROSITE" id="PS50829"/>
    </source>
</evidence>
<dbReference type="Gene3D" id="3.30.1490.40">
    <property type="match status" value="1"/>
</dbReference>